<dbReference type="EMBL" id="DF820459">
    <property type="protein sequence ID" value="GAK53460.1"/>
    <property type="molecule type" value="Genomic_DNA"/>
</dbReference>
<comment type="function">
    <text evidence="1">Catalyzes the specific phosphorylation of 1,6-anhydro-N-acetylmuramic acid (anhMurNAc) with the simultaneous cleavage of the 1,6-anhydro ring, generating MurNAc-6-P. Is required for the utilization of anhMurNAc either imported from the medium or derived from its own cell wall murein, and thus plays a role in cell wall recycling.</text>
</comment>
<evidence type="ECO:0000256" key="1">
    <source>
        <dbReference type="HAMAP-Rule" id="MF_01270"/>
    </source>
</evidence>
<dbReference type="NCBIfam" id="NF007139">
    <property type="entry name" value="PRK09585.1-3"/>
    <property type="match status" value="1"/>
</dbReference>
<dbReference type="Pfam" id="PF03702">
    <property type="entry name" value="AnmK"/>
    <property type="match status" value="1"/>
</dbReference>
<dbReference type="GO" id="GO:0016301">
    <property type="term" value="F:kinase activity"/>
    <property type="evidence" value="ECO:0007669"/>
    <property type="project" value="UniProtKB-KW"/>
</dbReference>
<keyword evidence="1" id="KW-0119">Carbohydrate metabolism</keyword>
<evidence type="ECO:0000313" key="3">
    <source>
        <dbReference type="Proteomes" id="UP000030700"/>
    </source>
</evidence>
<dbReference type="NCBIfam" id="NF007148">
    <property type="entry name" value="PRK09585.3-2"/>
    <property type="match status" value="1"/>
</dbReference>
<dbReference type="HAMAP" id="MF_01270">
    <property type="entry name" value="AnhMurNAc_kinase"/>
    <property type="match status" value="1"/>
</dbReference>
<dbReference type="UniPathway" id="UPA00343"/>
<comment type="catalytic activity">
    <reaction evidence="1">
        <text>1,6-anhydro-N-acetyl-beta-muramate + ATP + H2O = N-acetyl-D-muramate 6-phosphate + ADP + H(+)</text>
        <dbReference type="Rhea" id="RHEA:24952"/>
        <dbReference type="ChEBI" id="CHEBI:15377"/>
        <dbReference type="ChEBI" id="CHEBI:15378"/>
        <dbReference type="ChEBI" id="CHEBI:30616"/>
        <dbReference type="ChEBI" id="CHEBI:58690"/>
        <dbReference type="ChEBI" id="CHEBI:58722"/>
        <dbReference type="ChEBI" id="CHEBI:456216"/>
        <dbReference type="EC" id="2.7.1.170"/>
    </reaction>
</comment>
<comment type="pathway">
    <text evidence="1">Amino-sugar metabolism; 1,6-anhydro-N-acetylmuramate degradation.</text>
</comment>
<dbReference type="Proteomes" id="UP000030700">
    <property type="component" value="Unassembled WGS sequence"/>
</dbReference>
<dbReference type="HOGENOM" id="CLU_038782_1_0_0"/>
<dbReference type="InterPro" id="IPR043129">
    <property type="entry name" value="ATPase_NBD"/>
</dbReference>
<dbReference type="STRING" id="1499966.U14_04725"/>
<dbReference type="PANTHER" id="PTHR30605">
    <property type="entry name" value="ANHYDRO-N-ACETYLMURAMIC ACID KINASE"/>
    <property type="match status" value="1"/>
</dbReference>
<organism evidence="2">
    <name type="scientific">Candidatus Moduliflexus flocculans</name>
    <dbReference type="NCBI Taxonomy" id="1499966"/>
    <lineage>
        <taxon>Bacteria</taxon>
        <taxon>Candidatus Moduliflexota</taxon>
        <taxon>Candidatus Moduliflexia</taxon>
        <taxon>Candidatus Moduliflexales</taxon>
        <taxon>Candidatus Moduliflexaceae</taxon>
    </lineage>
</organism>
<sequence>MKIIGLMSGTSVDGIDAVIVDIQNGVEDHDAVRVNVLQFATYPYPDGVRERILEISAPGAGSVEKICHLNAYLGELFAQAAIRIAREAGVELASIDAIGSHGQTIQHLPQPQDESGILVRSTLQIGEPSIIAERTGVTTVADFRPRDMAAGGQGAPLAPYGHYLLFRHPTRTRIVTNIGGISNLTYLPAGATPDQVIAFDTGPGNMLIDGLMREISGGTRVYDENGDDAAQGTCDADLLRSLMTHPYFTSKPPKSTGREEFGAAYLRQIHKEAGSCGINNADLLRTLTEYTAESIVYSFKTFLPNMRDMLETQTIDLLFCGGGVRNQTLMRAVQQRVQPLSIASVEQVGVSSDALEAIVFALFARETLAGRPANLPNVTGSAHPVILGKIIPGRSFRSLGGVSQT</sequence>
<evidence type="ECO:0000313" key="2">
    <source>
        <dbReference type="EMBL" id="GAK53460.1"/>
    </source>
</evidence>
<keyword evidence="1" id="KW-0547">Nucleotide-binding</keyword>
<protein>
    <recommendedName>
        <fullName evidence="1">Anhydro-N-acetylmuramic acid kinase</fullName>
        <ecNumber evidence="1">2.7.1.170</ecNumber>
    </recommendedName>
    <alternativeName>
        <fullName evidence="1">AnhMurNAc kinase</fullName>
    </alternativeName>
</protein>
<keyword evidence="3" id="KW-1185">Reference proteome</keyword>
<dbReference type="GO" id="GO:0006040">
    <property type="term" value="P:amino sugar metabolic process"/>
    <property type="evidence" value="ECO:0007669"/>
    <property type="project" value="InterPro"/>
</dbReference>
<dbReference type="GO" id="GO:0005524">
    <property type="term" value="F:ATP binding"/>
    <property type="evidence" value="ECO:0007669"/>
    <property type="project" value="UniProtKB-UniRule"/>
</dbReference>
<dbReference type="CDD" id="cd24050">
    <property type="entry name" value="ASKHA_NBD_ANMK"/>
    <property type="match status" value="1"/>
</dbReference>
<keyword evidence="1" id="KW-0808">Transferase</keyword>
<dbReference type="GO" id="GO:0009254">
    <property type="term" value="P:peptidoglycan turnover"/>
    <property type="evidence" value="ECO:0007669"/>
    <property type="project" value="UniProtKB-UniRule"/>
</dbReference>
<dbReference type="GO" id="GO:0097175">
    <property type="term" value="P:1,6-anhydro-N-acetyl-beta-muramic acid catabolic process"/>
    <property type="evidence" value="ECO:0007669"/>
    <property type="project" value="UniProtKB-UniRule"/>
</dbReference>
<accession>A0A0S6W4V6</accession>
<reference evidence="2" key="1">
    <citation type="journal article" date="2015" name="PeerJ">
        <title>First genomic representation of candidate bacterial phylum KSB3 points to enhanced environmental sensing as a trigger of wastewater bulking.</title>
        <authorList>
            <person name="Sekiguchi Y."/>
            <person name="Ohashi A."/>
            <person name="Parks D.H."/>
            <person name="Yamauchi T."/>
            <person name="Tyson G.W."/>
            <person name="Hugenholtz P."/>
        </authorList>
    </citation>
    <scope>NUCLEOTIDE SEQUENCE [LARGE SCALE GENOMIC DNA]</scope>
</reference>
<dbReference type="UniPathway" id="UPA00544"/>
<name>A0A0S6W4V6_9BACT</name>
<dbReference type="AlphaFoldDB" id="A0A0S6W4V6"/>
<comment type="pathway">
    <text evidence="1">Cell wall biogenesis; peptidoglycan recycling.</text>
</comment>
<proteinExistence type="inferred from homology"/>
<feature type="binding site" evidence="1">
    <location>
        <begin position="9"/>
        <end position="16"/>
    </location>
    <ligand>
        <name>ATP</name>
        <dbReference type="ChEBI" id="CHEBI:30616"/>
    </ligand>
</feature>
<comment type="similarity">
    <text evidence="1">Belongs to the anhydro-N-acetylmuramic acid kinase family.</text>
</comment>
<dbReference type="Gene3D" id="3.30.420.40">
    <property type="match status" value="2"/>
</dbReference>
<dbReference type="PANTHER" id="PTHR30605:SF0">
    <property type="entry name" value="ANHYDRO-N-ACETYLMURAMIC ACID KINASE"/>
    <property type="match status" value="1"/>
</dbReference>
<dbReference type="GO" id="GO:0016773">
    <property type="term" value="F:phosphotransferase activity, alcohol group as acceptor"/>
    <property type="evidence" value="ECO:0007669"/>
    <property type="project" value="UniProtKB-UniRule"/>
</dbReference>
<dbReference type="EC" id="2.7.1.170" evidence="1"/>
<keyword evidence="1 2" id="KW-0418">Kinase</keyword>
<gene>
    <name evidence="1" type="primary">anmK</name>
    <name evidence="2" type="ORF">U14_04725</name>
</gene>
<dbReference type="SUPFAM" id="SSF53067">
    <property type="entry name" value="Actin-like ATPase domain"/>
    <property type="match status" value="1"/>
</dbReference>
<dbReference type="InterPro" id="IPR005338">
    <property type="entry name" value="Anhydro_N_Ac-Mur_kinase"/>
</dbReference>
<keyword evidence="1" id="KW-0067">ATP-binding</keyword>